<feature type="signal peptide" evidence="7">
    <location>
        <begin position="1"/>
        <end position="22"/>
    </location>
</feature>
<organism evidence="8 9">
    <name type="scientific">Rhododendron simsii</name>
    <name type="common">Sims's rhododendron</name>
    <dbReference type="NCBI Taxonomy" id="118357"/>
    <lineage>
        <taxon>Eukaryota</taxon>
        <taxon>Viridiplantae</taxon>
        <taxon>Streptophyta</taxon>
        <taxon>Embryophyta</taxon>
        <taxon>Tracheophyta</taxon>
        <taxon>Spermatophyta</taxon>
        <taxon>Magnoliopsida</taxon>
        <taxon>eudicotyledons</taxon>
        <taxon>Gunneridae</taxon>
        <taxon>Pentapetalae</taxon>
        <taxon>asterids</taxon>
        <taxon>Ericales</taxon>
        <taxon>Ericaceae</taxon>
        <taxon>Ericoideae</taxon>
        <taxon>Rhodoreae</taxon>
        <taxon>Rhododendron</taxon>
    </lineage>
</organism>
<evidence type="ECO:0000256" key="7">
    <source>
        <dbReference type="SAM" id="SignalP"/>
    </source>
</evidence>
<evidence type="ECO:0000256" key="4">
    <source>
        <dbReference type="ARBA" id="ARBA00022989"/>
    </source>
</evidence>
<feature type="transmembrane region" description="Helical" evidence="6">
    <location>
        <begin position="49"/>
        <end position="69"/>
    </location>
</feature>
<proteinExistence type="inferred from homology"/>
<keyword evidence="9" id="KW-1185">Reference proteome</keyword>
<keyword evidence="5 6" id="KW-0472">Membrane</keyword>
<dbReference type="PANTHER" id="PTHR10057:SF6">
    <property type="entry name" value="TRANSLOCATOR PROTEIN HOMOLOG"/>
    <property type="match status" value="1"/>
</dbReference>
<dbReference type="OrthoDB" id="8841220at2759"/>
<dbReference type="PANTHER" id="PTHR10057">
    <property type="entry name" value="PERIPHERAL-TYPE BENZODIAZEPINE RECEPTOR"/>
    <property type="match status" value="1"/>
</dbReference>
<keyword evidence="4 6" id="KW-1133">Transmembrane helix</keyword>
<dbReference type="Proteomes" id="UP000626092">
    <property type="component" value="Unassembled WGS sequence"/>
</dbReference>
<feature type="transmembrane region" description="Helical" evidence="6">
    <location>
        <begin position="104"/>
        <end position="122"/>
    </location>
</feature>
<dbReference type="Gene3D" id="1.20.1260.100">
    <property type="entry name" value="TspO/MBR protein"/>
    <property type="match status" value="1"/>
</dbReference>
<comment type="similarity">
    <text evidence="2">Belongs to the TspO/BZRP family.</text>
</comment>
<evidence type="ECO:0000256" key="1">
    <source>
        <dbReference type="ARBA" id="ARBA00004141"/>
    </source>
</evidence>
<keyword evidence="7" id="KW-0732">Signal</keyword>
<gene>
    <name evidence="8" type="ORF">RHSIM_Rhsim04G0221600</name>
</gene>
<dbReference type="Pfam" id="PF03073">
    <property type="entry name" value="TspO_MBR"/>
    <property type="match status" value="1"/>
</dbReference>
<dbReference type="GO" id="GO:0016020">
    <property type="term" value="C:membrane"/>
    <property type="evidence" value="ECO:0007669"/>
    <property type="project" value="UniProtKB-SubCell"/>
</dbReference>
<name>A0A834H6V0_RHOSS</name>
<keyword evidence="3 6" id="KW-0812">Transmembrane</keyword>
<feature type="chain" id="PRO_5032932899" evidence="7">
    <location>
        <begin position="23"/>
        <end position="156"/>
    </location>
</feature>
<evidence type="ECO:0000256" key="6">
    <source>
        <dbReference type="SAM" id="Phobius"/>
    </source>
</evidence>
<protein>
    <submittedName>
        <fullName evidence="8">Uncharacterized protein</fullName>
    </submittedName>
</protein>
<dbReference type="EMBL" id="WJXA01000004">
    <property type="protein sequence ID" value="KAF7146764.1"/>
    <property type="molecule type" value="Genomic_DNA"/>
</dbReference>
<feature type="transmembrane region" description="Helical" evidence="6">
    <location>
        <begin position="129"/>
        <end position="151"/>
    </location>
</feature>
<reference evidence="8" key="1">
    <citation type="submission" date="2019-11" db="EMBL/GenBank/DDBJ databases">
        <authorList>
            <person name="Liu Y."/>
            <person name="Hou J."/>
            <person name="Li T.-Q."/>
            <person name="Guan C.-H."/>
            <person name="Wu X."/>
            <person name="Wu H.-Z."/>
            <person name="Ling F."/>
            <person name="Zhang R."/>
            <person name="Shi X.-G."/>
            <person name="Ren J.-P."/>
            <person name="Chen E.-F."/>
            <person name="Sun J.-M."/>
        </authorList>
    </citation>
    <scope>NUCLEOTIDE SEQUENCE</scope>
    <source>
        <strain evidence="8">Adult_tree_wgs_1</strain>
        <tissue evidence="8">Leaves</tissue>
    </source>
</reference>
<comment type="caution">
    <text evidence="8">The sequence shown here is derived from an EMBL/GenBank/DDBJ whole genome shotgun (WGS) entry which is preliminary data.</text>
</comment>
<accession>A0A834H6V0</accession>
<dbReference type="InterPro" id="IPR038330">
    <property type="entry name" value="TspO/MBR-related_sf"/>
</dbReference>
<evidence type="ECO:0000313" key="8">
    <source>
        <dbReference type="EMBL" id="KAF7146764.1"/>
    </source>
</evidence>
<evidence type="ECO:0000256" key="5">
    <source>
        <dbReference type="ARBA" id="ARBA00023136"/>
    </source>
</evidence>
<evidence type="ECO:0000313" key="9">
    <source>
        <dbReference type="Proteomes" id="UP000626092"/>
    </source>
</evidence>
<dbReference type="InterPro" id="IPR004307">
    <property type="entry name" value="TspO_MBR"/>
</dbReference>
<dbReference type="CDD" id="cd15904">
    <property type="entry name" value="TSPO_MBR"/>
    <property type="match status" value="1"/>
</dbReference>
<comment type="subcellular location">
    <subcellularLocation>
        <location evidence="1">Membrane</location>
        <topology evidence="1">Multi-pass membrane protein</topology>
    </subcellularLocation>
</comment>
<evidence type="ECO:0000256" key="3">
    <source>
        <dbReference type="ARBA" id="ARBA00022692"/>
    </source>
</evidence>
<dbReference type="FunFam" id="1.20.1260.100:FF:000001">
    <property type="entry name" value="translocator protein 2"/>
    <property type="match status" value="1"/>
</dbReference>
<sequence length="156" mass="16973">MAAANHPLRSLIFLLLLPLSLTTTTIYHFGSGQQYRALAQTVGLPPLRAIHLGSLGSSFLMGFSAWLVWAEGGLRGPSDALPLYIAQVSLSLVFHPLVLRIGAAYLGLVFCLLYFGTTVGCYERFRRANLVAGGLVTLCLAWVAFLTYVNFKLVLI</sequence>
<dbReference type="AlphaFoldDB" id="A0A834H6V0"/>
<evidence type="ECO:0000256" key="2">
    <source>
        <dbReference type="ARBA" id="ARBA00007524"/>
    </source>
</evidence>